<evidence type="ECO:0008006" key="4">
    <source>
        <dbReference type="Google" id="ProtNLM"/>
    </source>
</evidence>
<evidence type="ECO:0000313" key="2">
    <source>
        <dbReference type="EMBL" id="MCF2500420.1"/>
    </source>
</evidence>
<dbReference type="Proteomes" id="UP001139411">
    <property type="component" value="Unassembled WGS sequence"/>
</dbReference>
<accession>A0A9X1QFG9</accession>
<feature type="chain" id="PRO_5040740765" description="Outer membrane protein with beta-barrel domain" evidence="1">
    <location>
        <begin position="22"/>
        <end position="665"/>
    </location>
</feature>
<dbReference type="EMBL" id="JAKFFV010000011">
    <property type="protein sequence ID" value="MCF2500420.1"/>
    <property type="molecule type" value="Genomic_DNA"/>
</dbReference>
<evidence type="ECO:0000313" key="3">
    <source>
        <dbReference type="Proteomes" id="UP001139411"/>
    </source>
</evidence>
<gene>
    <name evidence="2" type="ORF">L0661_19015</name>
</gene>
<reference evidence="2" key="1">
    <citation type="submission" date="2022-01" db="EMBL/GenBank/DDBJ databases">
        <title>Novel species in genus Dyadobacter.</title>
        <authorList>
            <person name="Ma C."/>
        </authorList>
    </citation>
    <scope>NUCLEOTIDE SEQUENCE</scope>
    <source>
        <strain evidence="2">CY357</strain>
    </source>
</reference>
<protein>
    <recommendedName>
        <fullName evidence="4">Outer membrane protein with beta-barrel domain</fullName>
    </recommendedName>
</protein>
<comment type="caution">
    <text evidence="2">The sequence shown here is derived from an EMBL/GenBank/DDBJ whole genome shotgun (WGS) entry which is preliminary data.</text>
</comment>
<proteinExistence type="predicted"/>
<feature type="signal peptide" evidence="1">
    <location>
        <begin position="1"/>
        <end position="21"/>
    </location>
</feature>
<name>A0A9X1QFG9_9BACT</name>
<dbReference type="AlphaFoldDB" id="A0A9X1QFG9"/>
<sequence length="665" mass="75420">MRINVYLVTIFLCFVTQSAFAQEKFTKKELYSVWMSAEEKLDAGQMNEALVLYRSYPKDSSFMLRLRQIRVLNDIVAESDKLYKKEQYAESLDKVKEYRKLRDLGTLRFLEEKIEDCLNQINKGKVTELTAQQRVITGFEFAHRGREKLSKLDTAGAKRDFNNAKALGGNRNSILKEQYVEGQRITAELTNWGKEHLNIANESTEKKMESLSSYRNIRNIDIPDIELEINKLKNDPDGQTSASTIAKLCDTDLLIKHVDSHKSEFKTSDFLLRRLREFKSTRQKINTLKQHRANAETVKSAYESLLSWTDDLPAEFQQEVKSCIQTEYSEYVSTLPDTQTPTTDILKCEGQASFEKSLAVARKELANCNIVRSKILWEEAFSFVKNCNNASTLLKANATLKDSINRFVKSDSVLTILRKRVIESAASEDCQKVLEVYEQMRSLRVCDQDALNEEIKTGIANAKTCKNDSWWKPQIIASVAGVAPTYSVGDVKKNMATGWMASGGIGLYYIDPKNLVEFLTEVQYFKTNYYTTESSSKSAVEDFTISGVNIALGIKLHKPNKEPDKLRPYFRFGPEIQIPVSYEYKNYSTATESDGLEDLQKTLLFVSGGVGVEIQRERFGAFIEAFGAVGLGNIYNSGVSHLSSSKQKVDAAFNKFGIKVGIRLW</sequence>
<dbReference type="RefSeq" id="WP_235178802.1">
    <property type="nucleotide sequence ID" value="NZ_JAKFFV010000011.1"/>
</dbReference>
<keyword evidence="1" id="KW-0732">Signal</keyword>
<evidence type="ECO:0000256" key="1">
    <source>
        <dbReference type="SAM" id="SignalP"/>
    </source>
</evidence>
<organism evidence="2 3">
    <name type="scientific">Dyadobacter chenhuakuii</name>
    <dbReference type="NCBI Taxonomy" id="2909339"/>
    <lineage>
        <taxon>Bacteria</taxon>
        <taxon>Pseudomonadati</taxon>
        <taxon>Bacteroidota</taxon>
        <taxon>Cytophagia</taxon>
        <taxon>Cytophagales</taxon>
        <taxon>Spirosomataceae</taxon>
        <taxon>Dyadobacter</taxon>
    </lineage>
</organism>